<feature type="domain" description="ABC3 transporter permease C-terminal" evidence="8">
    <location>
        <begin position="294"/>
        <end position="408"/>
    </location>
</feature>
<feature type="transmembrane region" description="Helical" evidence="7">
    <location>
        <begin position="374"/>
        <end position="398"/>
    </location>
</feature>
<evidence type="ECO:0000256" key="3">
    <source>
        <dbReference type="ARBA" id="ARBA00022692"/>
    </source>
</evidence>
<dbReference type="OrthoDB" id="9770036at2"/>
<proteinExistence type="inferred from homology"/>
<sequence>MLVYLRLIKESFSFALTALNNNRLRTFLSLLGVTVGIFSIIAVLAAVDSLDRSIRENLDGIDTNTMYLMTISFGPTDVPKWKRDNFEPISYDDYKFIRKNISDVEETAYSIFGIRETVRYQAETISGVNIGAVTHGIYAIERLKLDKGRFYTELESETGAPVVVIGYRLAENLFGQEEPIGKQIRIFGRKLRVIGVLQKFGDAIGDSPDDTAYMPVNFVRGIINTGKTGYPTAIVIKPTANVDIDAFEQVLEQKFRVHRGVKAGDISDFFLSRLSGFVNIIDSIIASLNVIGWMLSGFSLLVGGFGIANIMFVSVKERTNIIGIQKALGAKNKFILFQFLFEAIILALLGGLVGLILVWLITIISTLALDDFKFVLSFTNICIGLGISTFIGLVSGVIPALTASRLDPVEAIRSGI</sequence>
<evidence type="ECO:0000259" key="8">
    <source>
        <dbReference type="Pfam" id="PF02687"/>
    </source>
</evidence>
<accession>A0A265UUZ4</accession>
<evidence type="ECO:0000313" key="10">
    <source>
        <dbReference type="EMBL" id="OZV69141.1"/>
    </source>
</evidence>
<comment type="similarity">
    <text evidence="6">Belongs to the ABC-4 integral membrane protein family.</text>
</comment>
<dbReference type="Pfam" id="PF02687">
    <property type="entry name" value="FtsX"/>
    <property type="match status" value="1"/>
</dbReference>
<dbReference type="GO" id="GO:0005886">
    <property type="term" value="C:plasma membrane"/>
    <property type="evidence" value="ECO:0007669"/>
    <property type="project" value="UniProtKB-SubCell"/>
</dbReference>
<organism evidence="10 11">
    <name type="scientific">Winogradskyella aurantia</name>
    <dbReference type="NCBI Taxonomy" id="1915063"/>
    <lineage>
        <taxon>Bacteria</taxon>
        <taxon>Pseudomonadati</taxon>
        <taxon>Bacteroidota</taxon>
        <taxon>Flavobacteriia</taxon>
        <taxon>Flavobacteriales</taxon>
        <taxon>Flavobacteriaceae</taxon>
        <taxon>Winogradskyella</taxon>
    </lineage>
</organism>
<comment type="subcellular location">
    <subcellularLocation>
        <location evidence="1">Cell membrane</location>
        <topology evidence="1">Multi-pass membrane protein</topology>
    </subcellularLocation>
</comment>
<dbReference type="GO" id="GO:0022857">
    <property type="term" value="F:transmembrane transporter activity"/>
    <property type="evidence" value="ECO:0007669"/>
    <property type="project" value="TreeGrafter"/>
</dbReference>
<dbReference type="InterPro" id="IPR025857">
    <property type="entry name" value="MacB_PCD"/>
</dbReference>
<protein>
    <submittedName>
        <fullName evidence="10">ABC transporter permease</fullName>
    </submittedName>
</protein>
<dbReference type="PANTHER" id="PTHR30572">
    <property type="entry name" value="MEMBRANE COMPONENT OF TRANSPORTER-RELATED"/>
    <property type="match status" value="1"/>
</dbReference>
<feature type="domain" description="MacB-like periplasmic core" evidence="9">
    <location>
        <begin position="26"/>
        <end position="253"/>
    </location>
</feature>
<feature type="transmembrane region" description="Helical" evidence="7">
    <location>
        <begin position="27"/>
        <end position="47"/>
    </location>
</feature>
<feature type="transmembrane region" description="Helical" evidence="7">
    <location>
        <begin position="334"/>
        <end position="362"/>
    </location>
</feature>
<keyword evidence="11" id="KW-1185">Reference proteome</keyword>
<feature type="transmembrane region" description="Helical" evidence="7">
    <location>
        <begin position="290"/>
        <end position="313"/>
    </location>
</feature>
<comment type="caution">
    <text evidence="10">The sequence shown here is derived from an EMBL/GenBank/DDBJ whole genome shotgun (WGS) entry which is preliminary data.</text>
</comment>
<reference evidence="10 11" key="1">
    <citation type="submission" date="2017-05" db="EMBL/GenBank/DDBJ databases">
        <title>The draft genome sequence of Idiomarina salinarum WNB302.</title>
        <authorList>
            <person name="Sun Y."/>
            <person name="Chen B."/>
            <person name="Du Z."/>
        </authorList>
    </citation>
    <scope>NUCLEOTIDE SEQUENCE [LARGE SCALE GENOMIC DNA]</scope>
    <source>
        <strain evidence="10 11">WNB302</strain>
    </source>
</reference>
<keyword evidence="5 7" id="KW-0472">Membrane</keyword>
<evidence type="ECO:0000256" key="5">
    <source>
        <dbReference type="ARBA" id="ARBA00023136"/>
    </source>
</evidence>
<keyword evidence="2" id="KW-1003">Cell membrane</keyword>
<evidence type="ECO:0000259" key="9">
    <source>
        <dbReference type="Pfam" id="PF12704"/>
    </source>
</evidence>
<gene>
    <name evidence="10" type="ORF">CA834_06690</name>
</gene>
<name>A0A265UUZ4_9FLAO</name>
<keyword evidence="3 7" id="KW-0812">Transmembrane</keyword>
<evidence type="ECO:0000256" key="6">
    <source>
        <dbReference type="ARBA" id="ARBA00038076"/>
    </source>
</evidence>
<evidence type="ECO:0000256" key="4">
    <source>
        <dbReference type="ARBA" id="ARBA00022989"/>
    </source>
</evidence>
<dbReference type="EMBL" id="NGJN01000003">
    <property type="protein sequence ID" value="OZV69141.1"/>
    <property type="molecule type" value="Genomic_DNA"/>
</dbReference>
<keyword evidence="4 7" id="KW-1133">Transmembrane helix</keyword>
<dbReference type="InterPro" id="IPR003838">
    <property type="entry name" value="ABC3_permease_C"/>
</dbReference>
<dbReference type="Pfam" id="PF12704">
    <property type="entry name" value="MacB_PCD"/>
    <property type="match status" value="1"/>
</dbReference>
<evidence type="ECO:0000256" key="1">
    <source>
        <dbReference type="ARBA" id="ARBA00004651"/>
    </source>
</evidence>
<dbReference type="AlphaFoldDB" id="A0A265UUZ4"/>
<dbReference type="InterPro" id="IPR050250">
    <property type="entry name" value="Macrolide_Exporter_MacB"/>
</dbReference>
<dbReference type="RefSeq" id="WP_094967914.1">
    <property type="nucleotide sequence ID" value="NZ_NGJN01000003.1"/>
</dbReference>
<evidence type="ECO:0000313" key="11">
    <source>
        <dbReference type="Proteomes" id="UP000216840"/>
    </source>
</evidence>
<evidence type="ECO:0000256" key="2">
    <source>
        <dbReference type="ARBA" id="ARBA00022475"/>
    </source>
</evidence>
<dbReference type="PANTHER" id="PTHR30572:SF4">
    <property type="entry name" value="ABC TRANSPORTER PERMEASE YTRF"/>
    <property type="match status" value="1"/>
</dbReference>
<evidence type="ECO:0000256" key="7">
    <source>
        <dbReference type="SAM" id="Phobius"/>
    </source>
</evidence>
<dbReference type="Proteomes" id="UP000216840">
    <property type="component" value="Unassembled WGS sequence"/>
</dbReference>